<keyword evidence="10" id="KW-1185">Reference proteome</keyword>
<feature type="transmembrane region" description="Helical" evidence="7">
    <location>
        <begin position="412"/>
        <end position="433"/>
    </location>
</feature>
<evidence type="ECO:0000256" key="2">
    <source>
        <dbReference type="ARBA" id="ARBA00008335"/>
    </source>
</evidence>
<organism evidence="9 10">
    <name type="scientific">Pseudovirgaria hyperparasitica</name>
    <dbReference type="NCBI Taxonomy" id="470096"/>
    <lineage>
        <taxon>Eukaryota</taxon>
        <taxon>Fungi</taxon>
        <taxon>Dikarya</taxon>
        <taxon>Ascomycota</taxon>
        <taxon>Pezizomycotina</taxon>
        <taxon>Dothideomycetes</taxon>
        <taxon>Dothideomycetes incertae sedis</taxon>
        <taxon>Acrospermales</taxon>
        <taxon>Acrospermaceae</taxon>
        <taxon>Pseudovirgaria</taxon>
    </lineage>
</organism>
<dbReference type="GO" id="GO:0016020">
    <property type="term" value="C:membrane"/>
    <property type="evidence" value="ECO:0007669"/>
    <property type="project" value="UniProtKB-SubCell"/>
</dbReference>
<dbReference type="RefSeq" id="XP_033601830.1">
    <property type="nucleotide sequence ID" value="XM_033743834.1"/>
</dbReference>
<feature type="transmembrane region" description="Helical" evidence="7">
    <location>
        <begin position="229"/>
        <end position="250"/>
    </location>
</feature>
<protein>
    <submittedName>
        <fullName evidence="9">MFS general substrate transporter</fullName>
    </submittedName>
</protein>
<dbReference type="GeneID" id="54484888"/>
<evidence type="ECO:0000256" key="6">
    <source>
        <dbReference type="SAM" id="MobiDB-lite"/>
    </source>
</evidence>
<dbReference type="SUPFAM" id="SSF103473">
    <property type="entry name" value="MFS general substrate transporter"/>
    <property type="match status" value="1"/>
</dbReference>
<feature type="transmembrane region" description="Helical" evidence="7">
    <location>
        <begin position="169"/>
        <end position="189"/>
    </location>
</feature>
<feature type="transmembrane region" description="Helical" evidence="7">
    <location>
        <begin position="101"/>
        <end position="122"/>
    </location>
</feature>
<keyword evidence="5 7" id="KW-0472">Membrane</keyword>
<feature type="transmembrane region" description="Helical" evidence="7">
    <location>
        <begin position="504"/>
        <end position="526"/>
    </location>
</feature>
<dbReference type="GO" id="GO:0022857">
    <property type="term" value="F:transmembrane transporter activity"/>
    <property type="evidence" value="ECO:0007669"/>
    <property type="project" value="InterPro"/>
</dbReference>
<dbReference type="FunFam" id="1.20.1250.20:FF:000011">
    <property type="entry name" value="MFS multidrug transporter, putative"/>
    <property type="match status" value="1"/>
</dbReference>
<dbReference type="Gene3D" id="1.20.1250.20">
    <property type="entry name" value="MFS general substrate transporter like domains"/>
    <property type="match status" value="1"/>
</dbReference>
<evidence type="ECO:0000256" key="5">
    <source>
        <dbReference type="ARBA" id="ARBA00023136"/>
    </source>
</evidence>
<comment type="similarity">
    <text evidence="2">Belongs to the major facilitator superfamily.</text>
</comment>
<dbReference type="OrthoDB" id="5296287at2759"/>
<dbReference type="PROSITE" id="PS50850">
    <property type="entry name" value="MFS"/>
    <property type="match status" value="1"/>
</dbReference>
<dbReference type="PANTHER" id="PTHR23502">
    <property type="entry name" value="MAJOR FACILITATOR SUPERFAMILY"/>
    <property type="match status" value="1"/>
</dbReference>
<dbReference type="Proteomes" id="UP000799437">
    <property type="component" value="Unassembled WGS sequence"/>
</dbReference>
<dbReference type="InterPro" id="IPR011701">
    <property type="entry name" value="MFS"/>
</dbReference>
<accession>A0A6A6WB23</accession>
<feature type="transmembrane region" description="Helical" evidence="7">
    <location>
        <begin position="256"/>
        <end position="278"/>
    </location>
</feature>
<gene>
    <name evidence="9" type="ORF">EJ05DRAFT_475594</name>
</gene>
<evidence type="ECO:0000256" key="7">
    <source>
        <dbReference type="SAM" id="Phobius"/>
    </source>
</evidence>
<feature type="transmembrane region" description="Helical" evidence="7">
    <location>
        <begin position="439"/>
        <end position="458"/>
    </location>
</feature>
<feature type="transmembrane region" description="Helical" evidence="7">
    <location>
        <begin position="142"/>
        <end position="162"/>
    </location>
</feature>
<keyword evidence="4 7" id="KW-1133">Transmembrane helix</keyword>
<dbReference type="EMBL" id="ML996570">
    <property type="protein sequence ID" value="KAF2759379.1"/>
    <property type="molecule type" value="Genomic_DNA"/>
</dbReference>
<evidence type="ECO:0000256" key="4">
    <source>
        <dbReference type="ARBA" id="ARBA00022989"/>
    </source>
</evidence>
<feature type="transmembrane region" description="Helical" evidence="7">
    <location>
        <begin position="470"/>
        <end position="492"/>
    </location>
</feature>
<sequence>MTSIRSGAPLASTANVTEPQVALPHQEGDDADTPSNIRSHKEDRSTASWSERDAELGIDGLQEKNELQDSADEQDPNVVFWDEPIDQDPNNPINWKEGWKWMNIAVLAICTLITPLASSMFAPGVPQIMREFNTSDPKLATFVVSVYILGFAFGPLLVAPLSEMYGRTVCYHSCNVLFVIFAIGCAVSNSYGMLVAFRFLMGCAGSAPLTIGGGTIADMMPPERRGSAMAIWALGPLLGPVIGPVAGGFLVEGAGWRWVFWLLAIVGGVFTVLAFLLLRESYAPVLIGRKVARLRKETGNMNLRSKLDNGLTSKELLKRALVRPTKMLFLSPIVFLLSLYMAVAYAILYLLFTTFTFVFERSYGFSPGNVGLTYIPIGIGMIIGLAVLGTLSDRHIKALIAHGVTLQPEHRLPYLLTIPGGFCIPLGMFIYGWTAQYQVHWAVPLLGTIFVGIGLISCMMSINTYMIDAFTLHAASAMAANTVLRSLAGALLPLGGLQMYNALGLGWGNSLMGFIALALVPVPAVFKIYGPWLRNRFWVEF</sequence>
<reference evidence="9" key="1">
    <citation type="journal article" date="2020" name="Stud. Mycol.">
        <title>101 Dothideomycetes genomes: a test case for predicting lifestyles and emergence of pathogens.</title>
        <authorList>
            <person name="Haridas S."/>
            <person name="Albert R."/>
            <person name="Binder M."/>
            <person name="Bloem J."/>
            <person name="Labutti K."/>
            <person name="Salamov A."/>
            <person name="Andreopoulos B."/>
            <person name="Baker S."/>
            <person name="Barry K."/>
            <person name="Bills G."/>
            <person name="Bluhm B."/>
            <person name="Cannon C."/>
            <person name="Castanera R."/>
            <person name="Culley D."/>
            <person name="Daum C."/>
            <person name="Ezra D."/>
            <person name="Gonzalez J."/>
            <person name="Henrissat B."/>
            <person name="Kuo A."/>
            <person name="Liang C."/>
            <person name="Lipzen A."/>
            <person name="Lutzoni F."/>
            <person name="Magnuson J."/>
            <person name="Mondo S."/>
            <person name="Nolan M."/>
            <person name="Ohm R."/>
            <person name="Pangilinan J."/>
            <person name="Park H.-J."/>
            <person name="Ramirez L."/>
            <person name="Alfaro M."/>
            <person name="Sun H."/>
            <person name="Tritt A."/>
            <person name="Yoshinaga Y."/>
            <person name="Zwiers L.-H."/>
            <person name="Turgeon B."/>
            <person name="Goodwin S."/>
            <person name="Spatafora J."/>
            <person name="Crous P."/>
            <person name="Grigoriev I."/>
        </authorList>
    </citation>
    <scope>NUCLEOTIDE SEQUENCE</scope>
    <source>
        <strain evidence="9">CBS 121739</strain>
    </source>
</reference>
<feature type="transmembrane region" description="Helical" evidence="7">
    <location>
        <begin position="195"/>
        <end position="217"/>
    </location>
</feature>
<feature type="compositionally biased region" description="Basic and acidic residues" evidence="6">
    <location>
        <begin position="39"/>
        <end position="53"/>
    </location>
</feature>
<name>A0A6A6WB23_9PEZI</name>
<feature type="region of interest" description="Disordered" evidence="6">
    <location>
        <begin position="1"/>
        <end position="53"/>
    </location>
</feature>
<evidence type="ECO:0000256" key="1">
    <source>
        <dbReference type="ARBA" id="ARBA00004141"/>
    </source>
</evidence>
<evidence type="ECO:0000256" key="3">
    <source>
        <dbReference type="ARBA" id="ARBA00022692"/>
    </source>
</evidence>
<dbReference type="AlphaFoldDB" id="A0A6A6WB23"/>
<dbReference type="InterPro" id="IPR036259">
    <property type="entry name" value="MFS_trans_sf"/>
</dbReference>
<evidence type="ECO:0000313" key="10">
    <source>
        <dbReference type="Proteomes" id="UP000799437"/>
    </source>
</evidence>
<comment type="subcellular location">
    <subcellularLocation>
        <location evidence="1">Membrane</location>
        <topology evidence="1">Multi-pass membrane protein</topology>
    </subcellularLocation>
</comment>
<keyword evidence="3 7" id="KW-0812">Transmembrane</keyword>
<feature type="domain" description="Major facilitator superfamily (MFS) profile" evidence="8">
    <location>
        <begin position="103"/>
        <end position="536"/>
    </location>
</feature>
<dbReference type="PANTHER" id="PTHR23502:SF68">
    <property type="entry name" value="MULTIDRUG TRANSPORTER, PUTATIVE (AFU_ORTHOLOGUE AFUA_3G01120)-RELATED"/>
    <property type="match status" value="1"/>
</dbReference>
<dbReference type="InterPro" id="IPR020846">
    <property type="entry name" value="MFS_dom"/>
</dbReference>
<evidence type="ECO:0000313" key="9">
    <source>
        <dbReference type="EMBL" id="KAF2759379.1"/>
    </source>
</evidence>
<feature type="transmembrane region" description="Helical" evidence="7">
    <location>
        <begin position="372"/>
        <end position="391"/>
    </location>
</feature>
<evidence type="ECO:0000259" key="8">
    <source>
        <dbReference type="PROSITE" id="PS50850"/>
    </source>
</evidence>
<feature type="transmembrane region" description="Helical" evidence="7">
    <location>
        <begin position="328"/>
        <end position="352"/>
    </location>
</feature>
<proteinExistence type="inferred from homology"/>
<dbReference type="CDD" id="cd17323">
    <property type="entry name" value="MFS_Tpo1_MDR_like"/>
    <property type="match status" value="1"/>
</dbReference>
<dbReference type="Pfam" id="PF07690">
    <property type="entry name" value="MFS_1"/>
    <property type="match status" value="1"/>
</dbReference>